<organism evidence="1 2">
    <name type="scientific">Vigna mungo</name>
    <name type="common">Black gram</name>
    <name type="synonym">Phaseolus mungo</name>
    <dbReference type="NCBI Taxonomy" id="3915"/>
    <lineage>
        <taxon>Eukaryota</taxon>
        <taxon>Viridiplantae</taxon>
        <taxon>Streptophyta</taxon>
        <taxon>Embryophyta</taxon>
        <taxon>Tracheophyta</taxon>
        <taxon>Spermatophyta</taxon>
        <taxon>Magnoliopsida</taxon>
        <taxon>eudicotyledons</taxon>
        <taxon>Gunneridae</taxon>
        <taxon>Pentapetalae</taxon>
        <taxon>rosids</taxon>
        <taxon>fabids</taxon>
        <taxon>Fabales</taxon>
        <taxon>Fabaceae</taxon>
        <taxon>Papilionoideae</taxon>
        <taxon>50 kb inversion clade</taxon>
        <taxon>NPAAA clade</taxon>
        <taxon>indigoferoid/millettioid clade</taxon>
        <taxon>Phaseoleae</taxon>
        <taxon>Vigna</taxon>
    </lineage>
</organism>
<name>A0AAQ3NCM0_VIGMU</name>
<dbReference type="Proteomes" id="UP001374535">
    <property type="component" value="Chromosome 6"/>
</dbReference>
<dbReference type="PROSITE" id="PS51257">
    <property type="entry name" value="PROKAR_LIPOPROTEIN"/>
    <property type="match status" value="1"/>
</dbReference>
<proteinExistence type="predicted"/>
<evidence type="ECO:0000313" key="2">
    <source>
        <dbReference type="Proteomes" id="UP001374535"/>
    </source>
</evidence>
<protein>
    <submittedName>
        <fullName evidence="1">Uncharacterized protein</fullName>
    </submittedName>
</protein>
<dbReference type="AlphaFoldDB" id="A0AAQ3NCM0"/>
<sequence>MSSRFKYDKQGNSNIIVIACSISASLPTISTIFSHFCISSDSNFPRFLATDKGNNVTRLPQPRTSTSCKFEKLTISSRFSLHTHFKFDKSYNISFFNPKIIPFVSTSTSSVSNITCTTSELCTFNSSKFFK</sequence>
<keyword evidence="2" id="KW-1185">Reference proteome</keyword>
<reference evidence="1 2" key="1">
    <citation type="journal article" date="2023" name="Life. Sci Alliance">
        <title>Evolutionary insights into 3D genome organization and epigenetic landscape of Vigna mungo.</title>
        <authorList>
            <person name="Junaid A."/>
            <person name="Singh B."/>
            <person name="Bhatia S."/>
        </authorList>
    </citation>
    <scope>NUCLEOTIDE SEQUENCE [LARGE SCALE GENOMIC DNA]</scope>
    <source>
        <strain evidence="1">Urdbean</strain>
    </source>
</reference>
<accession>A0AAQ3NCM0</accession>
<dbReference type="EMBL" id="CP144695">
    <property type="protein sequence ID" value="WVZ06516.1"/>
    <property type="molecule type" value="Genomic_DNA"/>
</dbReference>
<gene>
    <name evidence="1" type="ORF">V8G54_019862</name>
</gene>
<evidence type="ECO:0000313" key="1">
    <source>
        <dbReference type="EMBL" id="WVZ06516.1"/>
    </source>
</evidence>